<sequence length="78" mass="8627">MEIEKSAESMGSSSPRKAARELQKQLSQKANCLCSPTTHEGSFRCRHHRSSLRRNSSSFSTVAELANKESSVDNNVNT</sequence>
<dbReference type="PANTHER" id="PTHR33132">
    <property type="entry name" value="OSJNBB0118P14.9 PROTEIN"/>
    <property type="match status" value="1"/>
</dbReference>
<dbReference type="PANTHER" id="PTHR33132:SF135">
    <property type="entry name" value="OS02G0799700 PROTEIN"/>
    <property type="match status" value="1"/>
</dbReference>
<feature type="compositionally biased region" description="Polar residues" evidence="1">
    <location>
        <begin position="24"/>
        <end position="40"/>
    </location>
</feature>
<keyword evidence="3" id="KW-1185">Reference proteome</keyword>
<name>A0ABD0UPP8_DENTH</name>
<proteinExistence type="predicted"/>
<dbReference type="AlphaFoldDB" id="A0ABD0UPP8"/>
<dbReference type="Proteomes" id="UP001552299">
    <property type="component" value="Unassembled WGS sequence"/>
</dbReference>
<comment type="caution">
    <text evidence="2">The sequence shown here is derived from an EMBL/GenBank/DDBJ whole genome shotgun (WGS) entry which is preliminary data.</text>
</comment>
<evidence type="ECO:0000256" key="1">
    <source>
        <dbReference type="SAM" id="MobiDB-lite"/>
    </source>
</evidence>
<dbReference type="EMBL" id="JANQDX010000012">
    <property type="protein sequence ID" value="KAL0914839.1"/>
    <property type="molecule type" value="Genomic_DNA"/>
</dbReference>
<evidence type="ECO:0008006" key="4">
    <source>
        <dbReference type="Google" id="ProtNLM"/>
    </source>
</evidence>
<gene>
    <name evidence="2" type="ORF">M5K25_015224</name>
</gene>
<feature type="region of interest" description="Disordered" evidence="1">
    <location>
        <begin position="1"/>
        <end position="78"/>
    </location>
</feature>
<evidence type="ECO:0000313" key="3">
    <source>
        <dbReference type="Proteomes" id="UP001552299"/>
    </source>
</evidence>
<evidence type="ECO:0000313" key="2">
    <source>
        <dbReference type="EMBL" id="KAL0914839.1"/>
    </source>
</evidence>
<organism evidence="2 3">
    <name type="scientific">Dendrobium thyrsiflorum</name>
    <name type="common">Pinecone-like raceme dendrobium</name>
    <name type="synonym">Orchid</name>
    <dbReference type="NCBI Taxonomy" id="117978"/>
    <lineage>
        <taxon>Eukaryota</taxon>
        <taxon>Viridiplantae</taxon>
        <taxon>Streptophyta</taxon>
        <taxon>Embryophyta</taxon>
        <taxon>Tracheophyta</taxon>
        <taxon>Spermatophyta</taxon>
        <taxon>Magnoliopsida</taxon>
        <taxon>Liliopsida</taxon>
        <taxon>Asparagales</taxon>
        <taxon>Orchidaceae</taxon>
        <taxon>Epidendroideae</taxon>
        <taxon>Malaxideae</taxon>
        <taxon>Dendrobiinae</taxon>
        <taxon>Dendrobium</taxon>
    </lineage>
</organism>
<protein>
    <recommendedName>
        <fullName evidence="4">Serine-rich protein-like protein</fullName>
    </recommendedName>
</protein>
<accession>A0ABD0UPP8</accession>
<reference evidence="2 3" key="1">
    <citation type="journal article" date="2024" name="Plant Biotechnol. J.">
        <title>Dendrobium thyrsiflorum genome and its molecular insights into genes involved in important horticultural traits.</title>
        <authorList>
            <person name="Chen B."/>
            <person name="Wang J.Y."/>
            <person name="Zheng P.J."/>
            <person name="Li K.L."/>
            <person name="Liang Y.M."/>
            <person name="Chen X.F."/>
            <person name="Zhang C."/>
            <person name="Zhao X."/>
            <person name="He X."/>
            <person name="Zhang G.Q."/>
            <person name="Liu Z.J."/>
            <person name="Xu Q."/>
        </authorList>
    </citation>
    <scope>NUCLEOTIDE SEQUENCE [LARGE SCALE GENOMIC DNA]</scope>
    <source>
        <strain evidence="2">GZMU011</strain>
    </source>
</reference>